<evidence type="ECO:0000313" key="3">
    <source>
        <dbReference type="Proteomes" id="UP000266287"/>
    </source>
</evidence>
<proteinExistence type="predicted"/>
<evidence type="ECO:0000313" key="2">
    <source>
        <dbReference type="EMBL" id="RII00745.1"/>
    </source>
</evidence>
<dbReference type="Pfam" id="PF19502">
    <property type="entry name" value="DUF6036"/>
    <property type="match status" value="1"/>
</dbReference>
<dbReference type="InterPro" id="IPR043519">
    <property type="entry name" value="NT_sf"/>
</dbReference>
<organism evidence="2 3">
    <name type="scientific">candidate division NPL-UPA2 bacterium Unc8</name>
    <dbReference type="NCBI Taxonomy" id="1980939"/>
    <lineage>
        <taxon>Bacteria</taxon>
    </lineage>
</organism>
<dbReference type="Proteomes" id="UP000266287">
    <property type="component" value="Unassembled WGS sequence"/>
</dbReference>
<gene>
    <name evidence="2" type="ORF">B9J77_01650</name>
</gene>
<dbReference type="SUPFAM" id="SSF81301">
    <property type="entry name" value="Nucleotidyltransferase"/>
    <property type="match status" value="1"/>
</dbReference>
<protein>
    <recommendedName>
        <fullName evidence="1">DUF6036 domain-containing protein</fullName>
    </recommendedName>
</protein>
<accession>A0A399FWE2</accession>
<reference evidence="2 3" key="1">
    <citation type="submission" date="2018-08" db="EMBL/GenBank/DDBJ databases">
        <title>Draft genome of candidate division NPL-UPA2 bacterium Unc8 that adapted to ultra-basic serpentinizing groundwater.</title>
        <authorList>
            <person name="Ishii S."/>
            <person name="Suzuki S."/>
            <person name="Nealson K.H."/>
        </authorList>
    </citation>
    <scope>NUCLEOTIDE SEQUENCE [LARGE SCALE GENOMIC DNA]</scope>
    <source>
        <strain evidence="2">Unc8</strain>
    </source>
</reference>
<dbReference type="EMBL" id="NDHY01000002">
    <property type="protein sequence ID" value="RII00745.1"/>
    <property type="molecule type" value="Genomic_DNA"/>
</dbReference>
<dbReference type="InterPro" id="IPR045792">
    <property type="entry name" value="DUF6036"/>
</dbReference>
<dbReference type="Gene3D" id="3.30.460.40">
    <property type="match status" value="1"/>
</dbReference>
<sequence length="151" mass="17839">MNLYDELFSIVRKFSRNDIKYSVIGGIAMALHDEPRFTKDIDFLIMSEEINDVRGLLEKLGYFESAEPWKFKNIALTLHRFMKTEGEEHLAVDILLGNEEKHKRIIADSIEEEWEEGRIRIINKADLIWMKELRNSDQDRVDIGRLKNDKD</sequence>
<evidence type="ECO:0000259" key="1">
    <source>
        <dbReference type="Pfam" id="PF19502"/>
    </source>
</evidence>
<feature type="domain" description="DUF6036" evidence="1">
    <location>
        <begin position="15"/>
        <end position="143"/>
    </location>
</feature>
<dbReference type="AlphaFoldDB" id="A0A399FWE2"/>
<comment type="caution">
    <text evidence="2">The sequence shown here is derived from an EMBL/GenBank/DDBJ whole genome shotgun (WGS) entry which is preliminary data.</text>
</comment>
<name>A0A399FWE2_UNCN2</name>